<keyword evidence="3" id="KW-1185">Reference proteome</keyword>
<evidence type="ECO:0000313" key="2">
    <source>
        <dbReference type="EMBL" id="KNB52662.1"/>
    </source>
</evidence>
<feature type="transmembrane region" description="Helical" evidence="1">
    <location>
        <begin position="20"/>
        <end position="41"/>
    </location>
</feature>
<dbReference type="AlphaFoldDB" id="A0A0K9XJ53"/>
<sequence>MSGSAHHDIIPRVHHGKTPAAWTGVVIAFVGFCVASAFCVMAKPVGFWAGVGLCLLGAVVGGIMSMMGLGSRPKRTETRKG</sequence>
<keyword evidence="1" id="KW-0472">Membrane</keyword>
<dbReference type="OrthoDB" id="3872677at2"/>
<feature type="transmembrane region" description="Helical" evidence="1">
    <location>
        <begin position="47"/>
        <end position="70"/>
    </location>
</feature>
<dbReference type="InterPro" id="IPR046550">
    <property type="entry name" value="DUF6704"/>
</dbReference>
<name>A0A0K9XJ53_9ACTN</name>
<organism evidence="2 3">
    <name type="scientific">Streptomyces caatingaensis</name>
    <dbReference type="NCBI Taxonomy" id="1678637"/>
    <lineage>
        <taxon>Bacteria</taxon>
        <taxon>Bacillati</taxon>
        <taxon>Actinomycetota</taxon>
        <taxon>Actinomycetes</taxon>
        <taxon>Kitasatosporales</taxon>
        <taxon>Streptomycetaceae</taxon>
        <taxon>Streptomyces</taxon>
    </lineage>
</organism>
<protein>
    <submittedName>
        <fullName evidence="2">Membrane protein</fullName>
    </submittedName>
</protein>
<evidence type="ECO:0000256" key="1">
    <source>
        <dbReference type="SAM" id="Phobius"/>
    </source>
</evidence>
<keyword evidence="1" id="KW-1133">Transmembrane helix</keyword>
<dbReference type="Proteomes" id="UP000037288">
    <property type="component" value="Unassembled WGS sequence"/>
</dbReference>
<keyword evidence="1" id="KW-0812">Transmembrane</keyword>
<dbReference type="RefSeq" id="WP_049715424.1">
    <property type="nucleotide sequence ID" value="NZ_LFXA01000004.1"/>
</dbReference>
<dbReference type="EMBL" id="LFXA01000004">
    <property type="protein sequence ID" value="KNB52662.1"/>
    <property type="molecule type" value="Genomic_DNA"/>
</dbReference>
<accession>A0A0K9XJ53</accession>
<evidence type="ECO:0000313" key="3">
    <source>
        <dbReference type="Proteomes" id="UP000037288"/>
    </source>
</evidence>
<proteinExistence type="predicted"/>
<reference evidence="3" key="1">
    <citation type="submission" date="2015-07" db="EMBL/GenBank/DDBJ databases">
        <title>Draft genome sequence of Streptomyces sp. CMAA 1322, a bacterium isolated from Caatinga biome, from dry forest semiarid of Brazil.</title>
        <authorList>
            <person name="Santos S.N."/>
            <person name="Gacesa R."/>
            <person name="Taketani R.G."/>
            <person name="Long P.F."/>
            <person name="Melo I.S."/>
        </authorList>
    </citation>
    <scope>NUCLEOTIDE SEQUENCE [LARGE SCALE GENOMIC DNA]</scope>
    <source>
        <strain evidence="3">CMAA 1322</strain>
    </source>
</reference>
<dbReference type="Pfam" id="PF20447">
    <property type="entry name" value="DUF6704"/>
    <property type="match status" value="1"/>
</dbReference>
<dbReference type="PATRIC" id="fig|1678637.3.peg.1812"/>
<comment type="caution">
    <text evidence="2">The sequence shown here is derived from an EMBL/GenBank/DDBJ whole genome shotgun (WGS) entry which is preliminary data.</text>
</comment>
<gene>
    <name evidence="2" type="ORF">AC230_08350</name>
</gene>
<dbReference type="NCBIfam" id="NF041681">
    <property type="entry name" value="HGxxPAAW"/>
    <property type="match status" value="1"/>
</dbReference>
<dbReference type="STRING" id="1678637.AC230_08350"/>